<feature type="region of interest" description="Disordered" evidence="1">
    <location>
        <begin position="21"/>
        <end position="41"/>
    </location>
</feature>
<evidence type="ECO:0000256" key="1">
    <source>
        <dbReference type="SAM" id="MobiDB-lite"/>
    </source>
</evidence>
<protein>
    <submittedName>
        <fullName evidence="2">Uncharacterized protein</fullName>
    </submittedName>
</protein>
<reference evidence="2" key="1">
    <citation type="journal article" date="2015" name="Genome Announc.">
        <title>Complete Genome Sequence of the Bacteriochlorophyll b-Producing Photosynthetic Bacterium Blastochloris viridis.</title>
        <authorList>
            <person name="Tsukatani Y."/>
            <person name="Hirose Y."/>
            <person name="Harada J."/>
            <person name="Misawa N."/>
            <person name="Mori K."/>
            <person name="Inoue K."/>
            <person name="Tamiaki H."/>
        </authorList>
    </citation>
    <scope>NUCLEOTIDE SEQUENCE [LARGE SCALE GENOMIC DNA]</scope>
    <source>
        <strain evidence="2">DSM 133</strain>
    </source>
</reference>
<evidence type="ECO:0000313" key="2">
    <source>
        <dbReference type="EMBL" id="BAS00113.1"/>
    </source>
</evidence>
<organism evidence="2">
    <name type="scientific">Blastochloris viridis</name>
    <name type="common">Rhodopseudomonas viridis</name>
    <dbReference type="NCBI Taxonomy" id="1079"/>
    <lineage>
        <taxon>Bacteria</taxon>
        <taxon>Pseudomonadati</taxon>
        <taxon>Pseudomonadota</taxon>
        <taxon>Alphaproteobacteria</taxon>
        <taxon>Hyphomicrobiales</taxon>
        <taxon>Blastochloridaceae</taxon>
        <taxon>Blastochloris</taxon>
    </lineage>
</organism>
<gene>
    <name evidence="2" type="ORF">BV133_2519</name>
</gene>
<proteinExistence type="predicted"/>
<sequence length="41" mass="4092">MQSGLQSGAQLSAAKPLSTFAETLETESAPAAGTAQQKGRA</sequence>
<dbReference type="AlphaFoldDB" id="A0A182D5Q1"/>
<dbReference type="EMBL" id="AP014854">
    <property type="protein sequence ID" value="BAS00113.1"/>
    <property type="molecule type" value="Genomic_DNA"/>
</dbReference>
<name>A0A182D5Q1_BLAVI</name>
<accession>A0A182D5Q1</accession>